<feature type="transmembrane region" description="Helical" evidence="1">
    <location>
        <begin position="55"/>
        <end position="81"/>
    </location>
</feature>
<evidence type="ECO:0000313" key="3">
    <source>
        <dbReference type="Proteomes" id="UP000036102"/>
    </source>
</evidence>
<gene>
    <name evidence="2" type="ORF">Msub_11608</name>
</gene>
<dbReference type="Proteomes" id="UP000036102">
    <property type="component" value="Unassembled WGS sequence"/>
</dbReference>
<organism evidence="2 3">
    <name type="scientific">Marinobacter subterrani</name>
    <dbReference type="NCBI Taxonomy" id="1658765"/>
    <lineage>
        <taxon>Bacteria</taxon>
        <taxon>Pseudomonadati</taxon>
        <taxon>Pseudomonadota</taxon>
        <taxon>Gammaproteobacteria</taxon>
        <taxon>Pseudomonadales</taxon>
        <taxon>Marinobacteraceae</taxon>
        <taxon>Marinobacter</taxon>
    </lineage>
</organism>
<keyword evidence="1" id="KW-0472">Membrane</keyword>
<sequence length="418" mass="48098">MTDHPLRAGERRKAADGDLLALSPLPVASGARPSDPANWIRRKNPVWMDLQGGSLVFAAELSLMFLSLSLITISIAFFLSAESAWRNSSHFDWWLPGILIVGNLLCSLPFALVIHYNTNKAIKEGPPIRLNRQKREVAMPCWVGGKEVKIPFWGRDASVGIYTIYLFTFFALVVPLFYERPFDDFQKSFIFWTWVVFALENLIFIPYIVIGLHLQKKHKPRLEYVYHPWEQLVAYVQKQQDIGPSIFTERTLLTLAVPDPDNPETAKAAASVAVGHETVGLAQWESIRRFMEEGPEACPDPRDYGTLAYYKESCRQARREKPMGAWLWKKMADWFFQRYLAHKLTEWRVNNLIPKSLPDELHEWSQPLPEDQWAGPSEALKVETRRLESLRKKNPRLAPEAMLEVFYRASREGETLLA</sequence>
<dbReference type="EMBL" id="LFBU01000001">
    <property type="protein sequence ID" value="KMQ75404.1"/>
    <property type="molecule type" value="Genomic_DNA"/>
</dbReference>
<keyword evidence="3" id="KW-1185">Reference proteome</keyword>
<name>A0A0J7JBY7_9GAMM</name>
<feature type="transmembrane region" description="Helical" evidence="1">
    <location>
        <begin position="93"/>
        <end position="114"/>
    </location>
</feature>
<evidence type="ECO:0000256" key="1">
    <source>
        <dbReference type="SAM" id="Phobius"/>
    </source>
</evidence>
<accession>A0A0J7JBY7</accession>
<comment type="caution">
    <text evidence="2">The sequence shown here is derived from an EMBL/GenBank/DDBJ whole genome shotgun (WGS) entry which is preliminary data.</text>
</comment>
<reference evidence="2 3" key="1">
    <citation type="submission" date="2015-06" db="EMBL/GenBank/DDBJ databases">
        <title>Marinobacter subterrani, a genetically tractable neutrophilic iron-oxidizing strain isolated from the Soudan Iron Mine.</title>
        <authorList>
            <person name="Bonis B.M."/>
            <person name="Gralnick J.A."/>
        </authorList>
    </citation>
    <scope>NUCLEOTIDE SEQUENCE [LARGE SCALE GENOMIC DNA]</scope>
    <source>
        <strain evidence="2 3">JG233</strain>
    </source>
</reference>
<proteinExistence type="predicted"/>
<evidence type="ECO:0000313" key="2">
    <source>
        <dbReference type="EMBL" id="KMQ75404.1"/>
    </source>
</evidence>
<dbReference type="AlphaFoldDB" id="A0A0J7JBY7"/>
<dbReference type="RefSeq" id="WP_048495500.1">
    <property type="nucleotide sequence ID" value="NZ_LFBU01000001.1"/>
</dbReference>
<dbReference type="STRING" id="1658765.Msub_11608"/>
<evidence type="ECO:0008006" key="4">
    <source>
        <dbReference type="Google" id="ProtNLM"/>
    </source>
</evidence>
<dbReference type="OrthoDB" id="6912497at2"/>
<keyword evidence="1" id="KW-1133">Transmembrane helix</keyword>
<feature type="transmembrane region" description="Helical" evidence="1">
    <location>
        <begin position="159"/>
        <end position="178"/>
    </location>
</feature>
<protein>
    <recommendedName>
        <fullName evidence="4">Transmembrane protein</fullName>
    </recommendedName>
</protein>
<dbReference type="PATRIC" id="fig|1658765.3.peg.1599"/>
<keyword evidence="1" id="KW-0812">Transmembrane</keyword>
<feature type="transmembrane region" description="Helical" evidence="1">
    <location>
        <begin position="190"/>
        <end position="212"/>
    </location>
</feature>